<dbReference type="Pfam" id="PF12796">
    <property type="entry name" value="Ank_2"/>
    <property type="match status" value="3"/>
</dbReference>
<evidence type="ECO:0000256" key="3">
    <source>
        <dbReference type="PROSITE-ProRule" id="PRU00023"/>
    </source>
</evidence>
<dbReference type="OrthoDB" id="439236at2759"/>
<proteinExistence type="predicted"/>
<dbReference type="PRINTS" id="PR01415">
    <property type="entry name" value="ANKYRIN"/>
</dbReference>
<dbReference type="PANTHER" id="PTHR24198:SF165">
    <property type="entry name" value="ANKYRIN REPEAT-CONTAINING PROTEIN-RELATED"/>
    <property type="match status" value="1"/>
</dbReference>
<evidence type="ECO:0000313" key="4">
    <source>
        <dbReference type="EnsemblMetazoa" id="XP_008216376"/>
    </source>
</evidence>
<dbReference type="PROSITE" id="PS50297">
    <property type="entry name" value="ANK_REP_REGION"/>
    <property type="match status" value="5"/>
</dbReference>
<keyword evidence="2 3" id="KW-0040">ANK repeat</keyword>
<organism evidence="4 5">
    <name type="scientific">Nasonia vitripennis</name>
    <name type="common">Parasitic wasp</name>
    <dbReference type="NCBI Taxonomy" id="7425"/>
    <lineage>
        <taxon>Eukaryota</taxon>
        <taxon>Metazoa</taxon>
        <taxon>Ecdysozoa</taxon>
        <taxon>Arthropoda</taxon>
        <taxon>Hexapoda</taxon>
        <taxon>Insecta</taxon>
        <taxon>Pterygota</taxon>
        <taxon>Neoptera</taxon>
        <taxon>Endopterygota</taxon>
        <taxon>Hymenoptera</taxon>
        <taxon>Apocrita</taxon>
        <taxon>Proctotrupomorpha</taxon>
        <taxon>Chalcidoidea</taxon>
        <taxon>Pteromalidae</taxon>
        <taxon>Pteromalinae</taxon>
        <taxon>Nasonia</taxon>
    </lineage>
</organism>
<evidence type="ECO:0000256" key="1">
    <source>
        <dbReference type="ARBA" id="ARBA00022737"/>
    </source>
</evidence>
<evidence type="ECO:0000313" key="5">
    <source>
        <dbReference type="Proteomes" id="UP000002358"/>
    </source>
</evidence>
<dbReference type="PROSITE" id="PS50088">
    <property type="entry name" value="ANK_REPEAT"/>
    <property type="match status" value="6"/>
</dbReference>
<dbReference type="InterPro" id="IPR002110">
    <property type="entry name" value="Ankyrin_rpt"/>
</dbReference>
<feature type="repeat" description="ANK" evidence="3">
    <location>
        <begin position="54"/>
        <end position="87"/>
    </location>
</feature>
<dbReference type="GeneID" id="103317916"/>
<keyword evidence="5" id="KW-1185">Reference proteome</keyword>
<feature type="repeat" description="ANK" evidence="3">
    <location>
        <begin position="348"/>
        <end position="380"/>
    </location>
</feature>
<dbReference type="RefSeq" id="XP_008216376.2">
    <property type="nucleotide sequence ID" value="XM_008218154.3"/>
</dbReference>
<evidence type="ECO:0000256" key="2">
    <source>
        <dbReference type="ARBA" id="ARBA00023043"/>
    </source>
</evidence>
<feature type="repeat" description="ANK" evidence="3">
    <location>
        <begin position="88"/>
        <end position="120"/>
    </location>
</feature>
<dbReference type="KEGG" id="nvi:103317916"/>
<dbReference type="Gene3D" id="1.25.40.20">
    <property type="entry name" value="Ankyrin repeat-containing domain"/>
    <property type="match status" value="3"/>
</dbReference>
<dbReference type="AlphaFoldDB" id="A0A7M7HGK5"/>
<keyword evidence="1" id="KW-0677">Repeat</keyword>
<feature type="repeat" description="ANK" evidence="3">
    <location>
        <begin position="383"/>
        <end position="415"/>
    </location>
</feature>
<reference evidence="4" key="1">
    <citation type="submission" date="2021-01" db="UniProtKB">
        <authorList>
            <consortium name="EnsemblMetazoa"/>
        </authorList>
    </citation>
    <scope>IDENTIFICATION</scope>
</reference>
<dbReference type="PANTHER" id="PTHR24198">
    <property type="entry name" value="ANKYRIN REPEAT AND PROTEIN KINASE DOMAIN-CONTAINING PROTEIN"/>
    <property type="match status" value="1"/>
</dbReference>
<dbReference type="SMR" id="A0A7M7HGK5"/>
<dbReference type="SUPFAM" id="SSF48403">
    <property type="entry name" value="Ankyrin repeat"/>
    <property type="match status" value="2"/>
</dbReference>
<dbReference type="Proteomes" id="UP000002358">
    <property type="component" value="Chromosome 2"/>
</dbReference>
<feature type="repeat" description="ANK" evidence="3">
    <location>
        <begin position="210"/>
        <end position="242"/>
    </location>
</feature>
<accession>A0A7M7HGK5</accession>
<dbReference type="InterPro" id="IPR036770">
    <property type="entry name" value="Ankyrin_rpt-contain_sf"/>
</dbReference>
<sequence>MATTKEERKRIPSLGGKSQQRTKKLFRALEEGTVATINLLFKEGGLRINARTSTGLTLLHVAVLYGRCNMVIRRLVRAGCPINSADPTGDTALHLAVRYRRAHIAVELIRLGANVRARNNREETPLRLAVTKKSQDLLDTIPNGDRLGETDFDGLESLLLATASAELKPRYSVPALVGSYEDETSYDEKLRELVKVMLDAGADVNGTDVNGCSPIQCAVYSGDVELVEALIDAGARLDNQNSIGATALHDAVVCGNEELVHLLLRRGANADVKTSGSNQTALHWALESNVEKSQKGIIRWLLEFQSGLDHADAIPKTPFQLFLELGDVELVTLLVDEYKADLNRLGANGGNALTSAAENQEERVLELLLQRNAGLDVNHKDAEHMTPLHYASGMSLLGNVRQLISRGADVNAKDVFDRTPLFHCIRKLVMPFSAIERDNYRDERIQVLRLLLECGADVNNLAGTELDDKKTILELAIQLRHIDMAWEVIIEHAAELEARTSKALFDERNLQAIESNAEVHSYYRECRAELANMKRTKIEGSFVSYFSVLTQPLDVLANYARNDELVENFQSYLEESDAYPIYAPKLNEKFDAAIARQETIGRTLELLAETLPFASLNAPNAILENIMKFLNEDNIKMLSE</sequence>
<feature type="repeat" description="ANK" evidence="3">
    <location>
        <begin position="243"/>
        <end position="275"/>
    </location>
</feature>
<dbReference type="InParanoid" id="A0A7M7HGK5"/>
<protein>
    <submittedName>
        <fullName evidence="4">Uncharacterized protein</fullName>
    </submittedName>
</protein>
<name>A0A7M7HGK5_NASVI</name>
<dbReference type="SMART" id="SM00248">
    <property type="entry name" value="ANK"/>
    <property type="match status" value="11"/>
</dbReference>
<dbReference type="EnsemblMetazoa" id="XM_008218154">
    <property type="protein sequence ID" value="XP_008216376"/>
    <property type="gene ID" value="LOC103317916"/>
</dbReference>